<keyword evidence="4" id="KW-1185">Reference proteome</keyword>
<dbReference type="NCBIfam" id="TIGR03647">
    <property type="entry name" value="Na_symport_sm"/>
    <property type="match status" value="1"/>
</dbReference>
<gene>
    <name evidence="3" type="ORF">SAMN05661003_103271</name>
</gene>
<evidence type="ECO:0000256" key="1">
    <source>
        <dbReference type="SAM" id="Phobius"/>
    </source>
</evidence>
<dbReference type="Pfam" id="PF13937">
    <property type="entry name" value="DUF4212"/>
    <property type="match status" value="1"/>
</dbReference>
<evidence type="ECO:0000313" key="3">
    <source>
        <dbReference type="EMBL" id="SDE09870.1"/>
    </source>
</evidence>
<protein>
    <submittedName>
        <fullName evidence="3">Putative solute:sodium symporter small subunit</fullName>
    </submittedName>
</protein>
<feature type="transmembrane region" description="Helical" evidence="1">
    <location>
        <begin position="83"/>
        <end position="102"/>
    </location>
</feature>
<proteinExistence type="predicted"/>
<accession>A0A1G7A534</accession>
<reference evidence="4" key="1">
    <citation type="submission" date="2016-10" db="EMBL/GenBank/DDBJ databases">
        <authorList>
            <person name="Varghese N."/>
            <person name="Submissions S."/>
        </authorList>
    </citation>
    <scope>NUCLEOTIDE SEQUENCE [LARGE SCALE GENOMIC DNA]</scope>
    <source>
        <strain evidence="4">DSM 8987</strain>
    </source>
</reference>
<dbReference type="InterPro" id="IPR019886">
    <property type="entry name" value="Na_symporter_ssu"/>
</dbReference>
<feature type="domain" description="Sodium symporter small subunit" evidence="2">
    <location>
        <begin position="15"/>
        <end position="113"/>
    </location>
</feature>
<name>A0A1G7A534_9BACT</name>
<keyword evidence="1" id="KW-0472">Membrane</keyword>
<evidence type="ECO:0000259" key="2">
    <source>
        <dbReference type="Pfam" id="PF13937"/>
    </source>
</evidence>
<sequence length="124" mass="14401">MERDVNINFFRPVGEFMTKDVSMKKLILVIWFVATYGFLFLLKLVADPSVTTQVTLSTGEVVTQVAGQSWLTETQFLGFPFHYWYSAQFCIALYVFLCWWYCKFIDKLEKEHSKKASSAESVGR</sequence>
<keyword evidence="1" id="KW-0812">Transmembrane</keyword>
<dbReference type="EMBL" id="FNAQ01000003">
    <property type="protein sequence ID" value="SDE09870.1"/>
    <property type="molecule type" value="Genomic_DNA"/>
</dbReference>
<organism evidence="3 4">
    <name type="scientific">Desulfuromonas thiophila</name>
    <dbReference type="NCBI Taxonomy" id="57664"/>
    <lineage>
        <taxon>Bacteria</taxon>
        <taxon>Pseudomonadati</taxon>
        <taxon>Thermodesulfobacteriota</taxon>
        <taxon>Desulfuromonadia</taxon>
        <taxon>Desulfuromonadales</taxon>
        <taxon>Desulfuromonadaceae</taxon>
        <taxon>Desulfuromonas</taxon>
    </lineage>
</organism>
<keyword evidence="1" id="KW-1133">Transmembrane helix</keyword>
<dbReference type="AlphaFoldDB" id="A0A1G7A534"/>
<dbReference type="STRING" id="57664.SAMN05661003_103271"/>
<evidence type="ECO:0000313" key="4">
    <source>
        <dbReference type="Proteomes" id="UP000243205"/>
    </source>
</evidence>
<feature type="transmembrane region" description="Helical" evidence="1">
    <location>
        <begin position="26"/>
        <end position="46"/>
    </location>
</feature>
<dbReference type="RefSeq" id="WP_171906322.1">
    <property type="nucleotide sequence ID" value="NZ_FNAQ01000003.1"/>
</dbReference>
<dbReference type="Proteomes" id="UP000243205">
    <property type="component" value="Unassembled WGS sequence"/>
</dbReference>